<comment type="catalytic activity">
    <reaction evidence="4">
        <text>a 5'-end (N(7)-methyl 5'-triphosphoguanosine)-ribonucleoside-ribonucleotide in mRNA + H2O = a (N(7)-methyl 5'-triphosphoguanosine)-nucleoside + a 5'-end phospho-ribonucleoside in mRNA + H(+)</text>
        <dbReference type="Rhea" id="RHEA:66928"/>
        <dbReference type="Rhea" id="RHEA-COMP:15692"/>
        <dbReference type="Rhea" id="RHEA-COMP:17313"/>
        <dbReference type="ChEBI" id="CHEBI:15377"/>
        <dbReference type="ChEBI" id="CHEBI:15378"/>
        <dbReference type="ChEBI" id="CHEBI:138282"/>
        <dbReference type="ChEBI" id="CHEBI:172876"/>
        <dbReference type="ChEBI" id="CHEBI:172877"/>
    </reaction>
    <physiologicalReaction direction="left-to-right" evidence="4">
        <dbReference type="Rhea" id="RHEA:66929"/>
    </physiologicalReaction>
</comment>
<evidence type="ECO:0000256" key="1">
    <source>
        <dbReference type="ARBA" id="ARBA00001968"/>
    </source>
</evidence>
<comment type="catalytic activity">
    <reaction evidence="5">
        <text>a 5'-end triphospho-ribonucleoside in mRNA + H2O = a 5'-end phospho-ribonucleoside in mRNA + diphosphate + H(+)</text>
        <dbReference type="Rhea" id="RHEA:78683"/>
        <dbReference type="Rhea" id="RHEA-COMP:15692"/>
        <dbReference type="Rhea" id="RHEA-COMP:17164"/>
        <dbReference type="ChEBI" id="CHEBI:15377"/>
        <dbReference type="ChEBI" id="CHEBI:15378"/>
        <dbReference type="ChEBI" id="CHEBI:33019"/>
        <dbReference type="ChEBI" id="CHEBI:138282"/>
        <dbReference type="ChEBI" id="CHEBI:167618"/>
    </reaction>
    <physiologicalReaction direction="left-to-right" evidence="5">
        <dbReference type="Rhea" id="RHEA:78684"/>
    </physiologicalReaction>
</comment>
<accession>A0A1E4RR77</accession>
<dbReference type="GO" id="GO:0031087">
    <property type="term" value="P:deadenylation-independent decapping of nuclear-transcribed mRNA"/>
    <property type="evidence" value="ECO:0007669"/>
    <property type="project" value="EnsemblFungi"/>
</dbReference>
<gene>
    <name evidence="9" type="ORF">HYPBUDRAFT_101793</name>
</gene>
<dbReference type="InterPro" id="IPR013961">
    <property type="entry name" value="RAI1"/>
</dbReference>
<dbReference type="GO" id="GO:1990174">
    <property type="term" value="F:phosphodiesterase decapping endonuclease activity"/>
    <property type="evidence" value="ECO:0007669"/>
    <property type="project" value="EnsemblFungi"/>
</dbReference>
<evidence type="ECO:0000313" key="9">
    <source>
        <dbReference type="EMBL" id="ODV69762.1"/>
    </source>
</evidence>
<evidence type="ECO:0000256" key="5">
    <source>
        <dbReference type="ARBA" id="ARBA00044692"/>
    </source>
</evidence>
<keyword evidence="10" id="KW-1185">Reference proteome</keyword>
<dbReference type="GO" id="GO:0003723">
    <property type="term" value="F:RNA binding"/>
    <property type="evidence" value="ECO:0007669"/>
    <property type="project" value="UniProtKB-KW"/>
</dbReference>
<evidence type="ECO:0000256" key="7">
    <source>
        <dbReference type="RuleBase" id="RU367113"/>
    </source>
</evidence>
<sequence length="382" mass="44233">MMKTFPLNSRSKTTALKQPKELYSFSRDIDGEWQYDEEVLKKEALPYYYLPDNSIDSQIDLGAGYSKFKKIPAEQNVADFGALLKSIIQYEKNQQEKLKSIDIITFRGILTKLLTLPYNLKDGFEFYISGYDGQLFMKNNDEFDFQKPTSKDEYAERCEYSGYKFEAISTLPKPWSECSRSTIDKRSKKVVNNYEQYISVVSSGVGQTGILLAGEVDCVYDYIPGNSKNISGHYVELKTSKVIEHNGQVVNFEKKLFKTWAQSFLIGIRKIIYGFRDENLILRSVEVFKTDEIPILMKENPINQTNPNKIVFINAIKWYGAVIEWINNEIDHNDESKSYKLSYDPGSRSLSLIEVDYETNKKLRNGDLLTQEFKAWRELIKS</sequence>
<feature type="domain" description="RAI1-like" evidence="8">
    <location>
        <begin position="17"/>
        <end position="373"/>
    </location>
</feature>
<dbReference type="GO" id="GO:0110155">
    <property type="term" value="P:NAD-cap decapping"/>
    <property type="evidence" value="ECO:0007669"/>
    <property type="project" value="EnsemblFungi"/>
</dbReference>
<dbReference type="PANTHER" id="PTHR12395">
    <property type="entry name" value="DOM-3 RELATED"/>
    <property type="match status" value="1"/>
</dbReference>
<keyword evidence="3 7" id="KW-0540">Nuclease</keyword>
<reference evidence="10" key="1">
    <citation type="submission" date="2016-05" db="EMBL/GenBank/DDBJ databases">
        <title>Comparative genomics of biotechnologically important yeasts.</title>
        <authorList>
            <consortium name="DOE Joint Genome Institute"/>
            <person name="Riley R."/>
            <person name="Haridas S."/>
            <person name="Wolfe K.H."/>
            <person name="Lopes M.R."/>
            <person name="Hittinger C.T."/>
            <person name="Goker M."/>
            <person name="Salamov A."/>
            <person name="Wisecaver J."/>
            <person name="Long T.M."/>
            <person name="Aerts A.L."/>
            <person name="Barry K."/>
            <person name="Choi C."/>
            <person name="Clum A."/>
            <person name="Coughlan A.Y."/>
            <person name="Deshpande S."/>
            <person name="Douglass A.P."/>
            <person name="Hanson S.J."/>
            <person name="Klenk H.-P."/>
            <person name="Labutti K."/>
            <person name="Lapidus A."/>
            <person name="Lindquist E."/>
            <person name="Lipzen A."/>
            <person name="Meier-Kolthoff J.P."/>
            <person name="Ohm R.A."/>
            <person name="Otillar R.P."/>
            <person name="Pangilinan J."/>
            <person name="Peng Y."/>
            <person name="Rokas A."/>
            <person name="Rosa C.A."/>
            <person name="Scheuner C."/>
            <person name="Sibirny A.A."/>
            <person name="Slot J.C."/>
            <person name="Stielow J.B."/>
            <person name="Sun H."/>
            <person name="Kurtzman C.P."/>
            <person name="Blackwell M."/>
            <person name="Grigoriev I.V."/>
            <person name="Jeffries T.W."/>
        </authorList>
    </citation>
    <scope>NUCLEOTIDE SEQUENCE [LARGE SCALE GENOMIC DNA]</scope>
    <source>
        <strain evidence="10">NRRL Y-1933</strain>
    </source>
</reference>
<dbReference type="GeneID" id="30992697"/>
<evidence type="ECO:0000313" key="10">
    <source>
        <dbReference type="Proteomes" id="UP000095085"/>
    </source>
</evidence>
<dbReference type="GO" id="GO:0110103">
    <property type="term" value="C:RNA polymerase II termination complex"/>
    <property type="evidence" value="ECO:0007669"/>
    <property type="project" value="EnsemblFungi"/>
</dbReference>
<dbReference type="GO" id="GO:0071035">
    <property type="term" value="P:nuclear polyadenylation-dependent rRNA catabolic process"/>
    <property type="evidence" value="ECO:0007669"/>
    <property type="project" value="EnsemblFungi"/>
</dbReference>
<comment type="function">
    <text evidence="7">Decapping enzyme for NAD-capped RNAs: specifically hydrolyzes the nicotinamide adenine dinucleotide (NAD) cap from a subset of RNAs by removing the entire NAD moiety from the 5'-end of an NAD-capped RNA.</text>
</comment>
<keyword evidence="7" id="KW-0378">Hydrolase</keyword>
<dbReference type="GO" id="GO:0000166">
    <property type="term" value="F:nucleotide binding"/>
    <property type="evidence" value="ECO:0007669"/>
    <property type="project" value="UniProtKB-KW"/>
</dbReference>
<comment type="similarity">
    <text evidence="2 7">Belongs to the DXO/Dom3Z family.</text>
</comment>
<dbReference type="AlphaFoldDB" id="A0A1E4RR77"/>
<proteinExistence type="inferred from homology"/>
<dbReference type="GO" id="GO:0030234">
    <property type="term" value="F:enzyme regulator activity"/>
    <property type="evidence" value="ECO:0007669"/>
    <property type="project" value="EnsemblFungi"/>
</dbReference>
<keyword evidence="7" id="KW-0539">Nucleus</keyword>
<dbReference type="GO" id="GO:0046872">
    <property type="term" value="F:metal ion binding"/>
    <property type="evidence" value="ECO:0007669"/>
    <property type="project" value="UniProtKB-KW"/>
</dbReference>
<dbReference type="GO" id="GO:0034353">
    <property type="term" value="F:mRNA 5'-diphosphatase activity"/>
    <property type="evidence" value="ECO:0007669"/>
    <property type="project" value="EnsemblFungi"/>
</dbReference>
<dbReference type="GO" id="GO:1904595">
    <property type="term" value="P:positive regulation of termination of RNA polymerase II transcription"/>
    <property type="evidence" value="ECO:0007669"/>
    <property type="project" value="EnsemblFungi"/>
</dbReference>
<dbReference type="InterPro" id="IPR039039">
    <property type="entry name" value="RAI1-like_fam"/>
</dbReference>
<dbReference type="PANTHER" id="PTHR12395:SF9">
    <property type="entry name" value="DECAPPING AND EXORIBONUCLEASE PROTEIN"/>
    <property type="match status" value="1"/>
</dbReference>
<dbReference type="Proteomes" id="UP000095085">
    <property type="component" value="Unassembled WGS sequence"/>
</dbReference>
<dbReference type="Pfam" id="PF08652">
    <property type="entry name" value="RAI1"/>
    <property type="match status" value="1"/>
</dbReference>
<dbReference type="RefSeq" id="XP_020078829.1">
    <property type="nucleotide sequence ID" value="XM_020218147.1"/>
</dbReference>
<evidence type="ECO:0000259" key="8">
    <source>
        <dbReference type="Pfam" id="PF08652"/>
    </source>
</evidence>
<comment type="cofactor">
    <cofactor evidence="1 7">
        <name>a divalent metal cation</name>
        <dbReference type="ChEBI" id="CHEBI:60240"/>
    </cofactor>
</comment>
<dbReference type="EMBL" id="KV454538">
    <property type="protein sequence ID" value="ODV69762.1"/>
    <property type="molecule type" value="Genomic_DNA"/>
</dbReference>
<dbReference type="STRING" id="984485.A0A1E4RR77"/>
<dbReference type="GO" id="GO:0090730">
    <property type="term" value="C:Las1 complex"/>
    <property type="evidence" value="ECO:0007669"/>
    <property type="project" value="EnsemblFungi"/>
</dbReference>
<evidence type="ECO:0000256" key="2">
    <source>
        <dbReference type="ARBA" id="ARBA00006562"/>
    </source>
</evidence>
<organism evidence="9 10">
    <name type="scientific">Hyphopichia burtonii NRRL Y-1933</name>
    <dbReference type="NCBI Taxonomy" id="984485"/>
    <lineage>
        <taxon>Eukaryota</taxon>
        <taxon>Fungi</taxon>
        <taxon>Dikarya</taxon>
        <taxon>Ascomycota</taxon>
        <taxon>Saccharomycotina</taxon>
        <taxon>Pichiomycetes</taxon>
        <taxon>Debaryomycetaceae</taxon>
        <taxon>Hyphopichia</taxon>
    </lineage>
</organism>
<comment type="subcellular location">
    <subcellularLocation>
        <location evidence="7">Nucleus</location>
    </subcellularLocation>
</comment>
<dbReference type="GO" id="GO:0030846">
    <property type="term" value="P:termination of RNA polymerase II transcription, poly(A)-coupled"/>
    <property type="evidence" value="ECO:0007669"/>
    <property type="project" value="EnsemblFungi"/>
</dbReference>
<protein>
    <recommendedName>
        <fullName evidence="7">Decapping nuclease</fullName>
        <ecNumber evidence="7">3.6.1.-</ecNumber>
    </recommendedName>
</protein>
<comment type="catalytic activity">
    <reaction evidence="6">
        <text>a 5'-end NAD(+)-phospho-ribonucleoside in mRNA + H2O = a 5'-end phospho-ribonucleoside in mRNA + NAD(+) + H(+)</text>
        <dbReference type="Rhea" id="RHEA:60880"/>
        <dbReference type="Rhea" id="RHEA-COMP:15692"/>
        <dbReference type="Rhea" id="RHEA-COMP:15698"/>
        <dbReference type="ChEBI" id="CHEBI:15377"/>
        <dbReference type="ChEBI" id="CHEBI:15378"/>
        <dbReference type="ChEBI" id="CHEBI:57540"/>
        <dbReference type="ChEBI" id="CHEBI:138282"/>
        <dbReference type="ChEBI" id="CHEBI:144029"/>
    </reaction>
    <physiologicalReaction direction="left-to-right" evidence="6">
        <dbReference type="Rhea" id="RHEA:60881"/>
    </physiologicalReaction>
</comment>
<evidence type="ECO:0000256" key="3">
    <source>
        <dbReference type="ARBA" id="ARBA00022722"/>
    </source>
</evidence>
<keyword evidence="7" id="KW-0479">Metal-binding</keyword>
<dbReference type="EC" id="3.6.1.-" evidence="7"/>
<dbReference type="OrthoDB" id="5853397at2759"/>
<name>A0A1E4RR77_9ASCO</name>
<dbReference type="GO" id="GO:0000448">
    <property type="term" value="P:cleavage in ITS2 between 5.8S rRNA and LSU-rRNA of tricistronic rRNA transcript (SSU-rRNA, 5.8S rRNA, LSU-rRNA)"/>
    <property type="evidence" value="ECO:0007669"/>
    <property type="project" value="EnsemblFungi"/>
</dbReference>
<evidence type="ECO:0000256" key="6">
    <source>
        <dbReference type="ARBA" id="ARBA00048124"/>
    </source>
</evidence>
<evidence type="ECO:0000256" key="4">
    <source>
        <dbReference type="ARBA" id="ARBA00044676"/>
    </source>
</evidence>
<keyword evidence="7" id="KW-0547">Nucleotide-binding</keyword>
<keyword evidence="7" id="KW-0694">RNA-binding</keyword>